<proteinExistence type="inferred from homology"/>
<feature type="compositionally biased region" description="Polar residues" evidence="7">
    <location>
        <begin position="208"/>
        <end position="217"/>
    </location>
</feature>
<feature type="region of interest" description="Disordered" evidence="7">
    <location>
        <begin position="165"/>
        <end position="193"/>
    </location>
</feature>
<evidence type="ECO:0000256" key="3">
    <source>
        <dbReference type="ARBA" id="ARBA00023015"/>
    </source>
</evidence>
<evidence type="ECO:0000313" key="9">
    <source>
        <dbReference type="Proteomes" id="UP000695022"/>
    </source>
</evidence>
<name>A0ABM1EWX5_PRICU</name>
<evidence type="ECO:0000256" key="5">
    <source>
        <dbReference type="ARBA" id="ARBA00023163"/>
    </source>
</evidence>
<evidence type="ECO:0000256" key="2">
    <source>
        <dbReference type="ARBA" id="ARBA00005713"/>
    </source>
</evidence>
<sequence>MEDRRAQLRAFIPMMLKYSTGRGKPGWGRPSTRPVWWPDDLPWANVRSDVRTEEEKQRVPWTQALRTIVKNCYKHHGREDLLIEFKEEGIDRGNHQPHHMPSTAHQVTHYSPTMVQTINNPDGTVSIIQVDPGNDDWVDAAAWNTGLKVQTYSQINTAHRWRRRRQCRRSRTLPQATQHGVASTSATTRSHDQRGWPADIVRRGAHPQTRTQVSSRFLSPCTRRW</sequence>
<feature type="domain" description="Nuclear respiratory factor 1 NLS/DNA-binding dimerisation" evidence="8">
    <location>
        <begin position="5"/>
        <end position="85"/>
    </location>
</feature>
<protein>
    <submittedName>
        <fullName evidence="10">Nuclear respiratory factor 1-like</fullName>
    </submittedName>
</protein>
<keyword evidence="3" id="KW-0805">Transcription regulation</keyword>
<dbReference type="Pfam" id="PF10491">
    <property type="entry name" value="Nrf1_DNA-bind"/>
    <property type="match status" value="1"/>
</dbReference>
<dbReference type="InterPro" id="IPR039142">
    <property type="entry name" value="NRF1/Ewg"/>
</dbReference>
<evidence type="ECO:0000259" key="8">
    <source>
        <dbReference type="Pfam" id="PF10491"/>
    </source>
</evidence>
<evidence type="ECO:0000256" key="6">
    <source>
        <dbReference type="ARBA" id="ARBA00023242"/>
    </source>
</evidence>
<evidence type="ECO:0000256" key="7">
    <source>
        <dbReference type="SAM" id="MobiDB-lite"/>
    </source>
</evidence>
<evidence type="ECO:0000256" key="4">
    <source>
        <dbReference type="ARBA" id="ARBA00023125"/>
    </source>
</evidence>
<keyword evidence="4" id="KW-0238">DNA-binding</keyword>
<evidence type="ECO:0000256" key="1">
    <source>
        <dbReference type="ARBA" id="ARBA00004123"/>
    </source>
</evidence>
<keyword evidence="6" id="KW-0539">Nucleus</keyword>
<keyword evidence="9" id="KW-1185">Reference proteome</keyword>
<dbReference type="PANTHER" id="PTHR20338">
    <property type="entry name" value="NUCLEAR RESPIRATORY FACTOR 1"/>
    <property type="match status" value="1"/>
</dbReference>
<evidence type="ECO:0000313" key="10">
    <source>
        <dbReference type="RefSeq" id="XP_014676696.1"/>
    </source>
</evidence>
<comment type="similarity">
    <text evidence="2">Belongs to the NRF1/Ewg family.</text>
</comment>
<dbReference type="Proteomes" id="UP000695022">
    <property type="component" value="Unplaced"/>
</dbReference>
<feature type="compositionally biased region" description="Polar residues" evidence="7">
    <location>
        <begin position="172"/>
        <end position="188"/>
    </location>
</feature>
<organism evidence="9 10">
    <name type="scientific">Priapulus caudatus</name>
    <name type="common">Priapulid worm</name>
    <dbReference type="NCBI Taxonomy" id="37621"/>
    <lineage>
        <taxon>Eukaryota</taxon>
        <taxon>Metazoa</taxon>
        <taxon>Ecdysozoa</taxon>
        <taxon>Scalidophora</taxon>
        <taxon>Priapulida</taxon>
        <taxon>Priapulimorpha</taxon>
        <taxon>Priapulimorphida</taxon>
        <taxon>Priapulidae</taxon>
        <taxon>Priapulus</taxon>
    </lineage>
</organism>
<dbReference type="InterPro" id="IPR019525">
    <property type="entry name" value="Nrf1_NLS/DNA-bd_dimer"/>
</dbReference>
<comment type="subcellular location">
    <subcellularLocation>
        <location evidence="1">Nucleus</location>
    </subcellularLocation>
</comment>
<dbReference type="GeneID" id="106816590"/>
<accession>A0ABM1EWX5</accession>
<dbReference type="RefSeq" id="XP_014676696.1">
    <property type="nucleotide sequence ID" value="XM_014821210.1"/>
</dbReference>
<gene>
    <name evidence="10" type="primary">LOC106816590</name>
</gene>
<keyword evidence="5" id="KW-0804">Transcription</keyword>
<feature type="region of interest" description="Disordered" evidence="7">
    <location>
        <begin position="206"/>
        <end position="225"/>
    </location>
</feature>
<reference evidence="10" key="1">
    <citation type="submission" date="2025-08" db="UniProtKB">
        <authorList>
            <consortium name="RefSeq"/>
        </authorList>
    </citation>
    <scope>IDENTIFICATION</scope>
</reference>